<dbReference type="GO" id="GO:0005525">
    <property type="term" value="F:GTP binding"/>
    <property type="evidence" value="ECO:0007669"/>
    <property type="project" value="UniProtKB-KW"/>
</dbReference>
<dbReference type="SUPFAM" id="SSF52540">
    <property type="entry name" value="P-loop containing nucleoside triphosphate hydrolases"/>
    <property type="match status" value="1"/>
</dbReference>
<evidence type="ECO:0000313" key="6">
    <source>
        <dbReference type="Ensembl" id="ENSPMGP00000001830.1"/>
    </source>
</evidence>
<comment type="similarity">
    <text evidence="1">Belongs to the TRAFAC class TrmE-Era-EngA-EngB-Septin-like GTPase superfamily. AIG1/Toc34/Toc159-like paraseptin GTPase family. IAN subfamily.</text>
</comment>
<dbReference type="PROSITE" id="PS51720">
    <property type="entry name" value="G_AIG1"/>
    <property type="match status" value="1"/>
</dbReference>
<name>A0A3B3ZB46_9GOBI</name>
<reference evidence="6" key="2">
    <citation type="submission" date="2025-09" db="UniProtKB">
        <authorList>
            <consortium name="Ensembl"/>
        </authorList>
    </citation>
    <scope>IDENTIFICATION</scope>
</reference>
<feature type="compositionally biased region" description="Polar residues" evidence="4">
    <location>
        <begin position="14"/>
        <end position="36"/>
    </location>
</feature>
<dbReference type="InterPro" id="IPR045058">
    <property type="entry name" value="GIMA/IAN/Toc"/>
</dbReference>
<evidence type="ECO:0000259" key="5">
    <source>
        <dbReference type="PROSITE" id="PS51720"/>
    </source>
</evidence>
<feature type="domain" description="AIG1-type G" evidence="5">
    <location>
        <begin position="34"/>
        <end position="216"/>
    </location>
</feature>
<accession>A0A3B3ZB46</accession>
<dbReference type="PANTHER" id="PTHR10903:SF170">
    <property type="entry name" value="GTPASE IMAP FAMILY MEMBER 7"/>
    <property type="match status" value="1"/>
</dbReference>
<evidence type="ECO:0000256" key="2">
    <source>
        <dbReference type="ARBA" id="ARBA00022741"/>
    </source>
</evidence>
<dbReference type="InterPro" id="IPR006703">
    <property type="entry name" value="G_AIG1"/>
</dbReference>
<dbReference type="InterPro" id="IPR027417">
    <property type="entry name" value="P-loop_NTPase"/>
</dbReference>
<dbReference type="Gene3D" id="3.40.50.300">
    <property type="entry name" value="P-loop containing nucleotide triphosphate hydrolases"/>
    <property type="match status" value="1"/>
</dbReference>
<dbReference type="STRING" id="409849.ENSPMGP00000001830"/>
<dbReference type="AlphaFoldDB" id="A0A3B3ZB46"/>
<organism evidence="6 7">
    <name type="scientific">Periophthalmus magnuspinnatus</name>
    <dbReference type="NCBI Taxonomy" id="409849"/>
    <lineage>
        <taxon>Eukaryota</taxon>
        <taxon>Metazoa</taxon>
        <taxon>Chordata</taxon>
        <taxon>Craniata</taxon>
        <taxon>Vertebrata</taxon>
        <taxon>Euteleostomi</taxon>
        <taxon>Actinopterygii</taxon>
        <taxon>Neopterygii</taxon>
        <taxon>Teleostei</taxon>
        <taxon>Neoteleostei</taxon>
        <taxon>Acanthomorphata</taxon>
        <taxon>Gobiaria</taxon>
        <taxon>Gobiiformes</taxon>
        <taxon>Gobioidei</taxon>
        <taxon>Gobiidae</taxon>
        <taxon>Oxudercinae</taxon>
        <taxon>Periophthalmus</taxon>
    </lineage>
</organism>
<reference evidence="6" key="1">
    <citation type="submission" date="2025-08" db="UniProtKB">
        <authorList>
            <consortium name="Ensembl"/>
        </authorList>
    </citation>
    <scope>IDENTIFICATION</scope>
</reference>
<evidence type="ECO:0000256" key="4">
    <source>
        <dbReference type="SAM" id="MobiDB-lite"/>
    </source>
</evidence>
<dbReference type="Proteomes" id="UP000261520">
    <property type="component" value="Unplaced"/>
</dbReference>
<sequence>MATGQTYLDKVSNRRWSTPDLSNTRPPLTTKQPLKQSQMVMVGKTGSGKSATGNTILGRDVFSSHVSQNSVTRLCRKAEGTVEGRAIEIVDTPGLFDTTNKRDTPAPGPHAFLMVMQIGRFTTEEQETVSLIRDFFGEGSEQFILVLLTKGDELRDTSIDTYLGDDTSVRKVINECGGRYHVFNNNNPENCKQVRELIQKIEYMVFYCSFPMHRVICIFYVKHFEQLKLF</sequence>
<evidence type="ECO:0000256" key="1">
    <source>
        <dbReference type="ARBA" id="ARBA00008535"/>
    </source>
</evidence>
<protein>
    <recommendedName>
        <fullName evidence="5">AIG1-type G domain-containing protein</fullName>
    </recommendedName>
</protein>
<feature type="region of interest" description="Disordered" evidence="4">
    <location>
        <begin position="1"/>
        <end position="36"/>
    </location>
</feature>
<keyword evidence="3" id="KW-0342">GTP-binding</keyword>
<keyword evidence="7" id="KW-1185">Reference proteome</keyword>
<evidence type="ECO:0000313" key="7">
    <source>
        <dbReference type="Proteomes" id="UP000261520"/>
    </source>
</evidence>
<dbReference type="Pfam" id="PF04548">
    <property type="entry name" value="AIG1"/>
    <property type="match status" value="1"/>
</dbReference>
<dbReference type="FunFam" id="3.40.50.300:FF:000366">
    <property type="entry name" value="GTPase, IMAP family member 2"/>
    <property type="match status" value="1"/>
</dbReference>
<evidence type="ECO:0000256" key="3">
    <source>
        <dbReference type="ARBA" id="ARBA00023134"/>
    </source>
</evidence>
<proteinExistence type="inferred from homology"/>
<dbReference type="Ensembl" id="ENSPMGT00000001950.1">
    <property type="protein sequence ID" value="ENSPMGP00000001830.1"/>
    <property type="gene ID" value="ENSPMGG00000001647.1"/>
</dbReference>
<keyword evidence="2" id="KW-0547">Nucleotide-binding</keyword>
<dbReference type="PANTHER" id="PTHR10903">
    <property type="entry name" value="GTPASE, IMAP FAMILY MEMBER-RELATED"/>
    <property type="match status" value="1"/>
</dbReference>